<reference evidence="3" key="1">
    <citation type="journal article" date="2023" name="Int. J. Syst. Evol. Microbiol.">
        <title>Streptomyces meridianus sp. nov. isolated from brackish water of the Tagus estuary in Alcochete, Portugal.</title>
        <authorList>
            <person name="Santos J.D.N."/>
            <person name="Klimek D."/>
            <person name="Calusinska M."/>
            <person name="Lobo Da Cunha A."/>
            <person name="Catita J."/>
            <person name="Goncalves H."/>
            <person name="Gonzalez I."/>
            <person name="Reyes F."/>
            <person name="Lage O.M."/>
        </authorList>
    </citation>
    <scope>NUCLEOTIDE SEQUENCE</scope>
    <source>
        <strain evidence="3">MTZ3.1</strain>
    </source>
</reference>
<evidence type="ECO:0000259" key="2">
    <source>
        <dbReference type="Pfam" id="PF05360"/>
    </source>
</evidence>
<dbReference type="EMBL" id="JAMQGM010000062">
    <property type="protein sequence ID" value="MCM2580407.1"/>
    <property type="molecule type" value="Genomic_DNA"/>
</dbReference>
<protein>
    <recommendedName>
        <fullName evidence="2">YiaAB two helix domain-containing protein</fullName>
    </recommendedName>
</protein>
<keyword evidence="1" id="KW-1133">Transmembrane helix</keyword>
<feature type="transmembrane region" description="Helical" evidence="1">
    <location>
        <begin position="44"/>
        <end position="63"/>
    </location>
</feature>
<proteinExistence type="predicted"/>
<evidence type="ECO:0000313" key="4">
    <source>
        <dbReference type="Proteomes" id="UP001167160"/>
    </source>
</evidence>
<dbReference type="InterPro" id="IPR038972">
    <property type="entry name" value="YiaA-like"/>
</dbReference>
<feature type="transmembrane region" description="Helical" evidence="1">
    <location>
        <begin position="12"/>
        <end position="32"/>
    </location>
</feature>
<dbReference type="PANTHER" id="PTHR37290:SF1">
    <property type="entry name" value="INNER MEMBRANE PROTEIN YIAA"/>
    <property type="match status" value="1"/>
</dbReference>
<keyword evidence="1" id="KW-0812">Transmembrane</keyword>
<comment type="caution">
    <text evidence="3">The sequence shown here is derived from an EMBL/GenBank/DDBJ whole genome shotgun (WGS) entry which is preliminary data.</text>
</comment>
<evidence type="ECO:0000313" key="3">
    <source>
        <dbReference type="EMBL" id="MCM2580407.1"/>
    </source>
</evidence>
<keyword evidence="4" id="KW-1185">Reference proteome</keyword>
<feature type="domain" description="YiaAB two helix" evidence="2">
    <location>
        <begin position="13"/>
        <end position="65"/>
    </location>
</feature>
<accession>A0ABT0XD11</accession>
<gene>
    <name evidence="3" type="ORF">M1E25_24240</name>
</gene>
<dbReference type="Pfam" id="PF05360">
    <property type="entry name" value="YiaAB"/>
    <property type="match status" value="1"/>
</dbReference>
<dbReference type="RefSeq" id="WP_251419228.1">
    <property type="nucleotide sequence ID" value="NZ_JAMQGM010000062.1"/>
</dbReference>
<name>A0ABT0XD11_9ACTN</name>
<organism evidence="3 4">
    <name type="scientific">Streptomyces meridianus</name>
    <dbReference type="NCBI Taxonomy" id="2938945"/>
    <lineage>
        <taxon>Bacteria</taxon>
        <taxon>Bacillati</taxon>
        <taxon>Actinomycetota</taxon>
        <taxon>Actinomycetes</taxon>
        <taxon>Kitasatosporales</taxon>
        <taxon>Streptomycetaceae</taxon>
        <taxon>Streptomyces</taxon>
    </lineage>
</organism>
<dbReference type="PANTHER" id="PTHR37290">
    <property type="entry name" value="INNER MEMBRANE PROTEIN YIAA-RELATED"/>
    <property type="match status" value="1"/>
</dbReference>
<sequence length="96" mass="10625">MSASIQRPTTTAFFVQAAISFGISLVTMAYGIAKLPLGDWERGFLALGLVFVVTSSFTLAKCVRDRQEIGEVTHRVDQARLEKLISEHDPFEVKPL</sequence>
<dbReference type="InterPro" id="IPR008024">
    <property type="entry name" value="YiaAB"/>
</dbReference>
<dbReference type="Proteomes" id="UP001167160">
    <property type="component" value="Unassembled WGS sequence"/>
</dbReference>
<evidence type="ECO:0000256" key="1">
    <source>
        <dbReference type="SAM" id="Phobius"/>
    </source>
</evidence>
<keyword evidence="1" id="KW-0472">Membrane</keyword>